<dbReference type="AlphaFoldDB" id="A0A0F9F9T9"/>
<protein>
    <submittedName>
        <fullName evidence="2">Uncharacterized protein</fullName>
    </submittedName>
</protein>
<keyword evidence="1" id="KW-0175">Coiled coil</keyword>
<feature type="coiled-coil region" evidence="1">
    <location>
        <begin position="109"/>
        <end position="143"/>
    </location>
</feature>
<reference evidence="2" key="1">
    <citation type="journal article" date="2015" name="Nature">
        <title>Complex archaea that bridge the gap between prokaryotes and eukaryotes.</title>
        <authorList>
            <person name="Spang A."/>
            <person name="Saw J.H."/>
            <person name="Jorgensen S.L."/>
            <person name="Zaremba-Niedzwiedzka K."/>
            <person name="Martijn J."/>
            <person name="Lind A.E."/>
            <person name="van Eijk R."/>
            <person name="Schleper C."/>
            <person name="Guy L."/>
            <person name="Ettema T.J."/>
        </authorList>
    </citation>
    <scope>NUCLEOTIDE SEQUENCE</scope>
</reference>
<comment type="caution">
    <text evidence="2">The sequence shown here is derived from an EMBL/GenBank/DDBJ whole genome shotgun (WGS) entry which is preliminary data.</text>
</comment>
<accession>A0A0F9F9T9</accession>
<sequence>MANAKKLIGMEADVKERLAAMKAREKKHEQVVVDFKARASRVDEKERRLGAWKSELEGLAASLDRRAEKVERMEGNVESRTAQVEENIKGVALTKTEADKVKRELVGRESDYKMEIKSLKAEIEELLGELARSRKKLNRQSIQLMPAGE</sequence>
<gene>
    <name evidence="2" type="ORF">LCGC14_2269540</name>
</gene>
<evidence type="ECO:0000256" key="1">
    <source>
        <dbReference type="SAM" id="Coils"/>
    </source>
</evidence>
<proteinExistence type="predicted"/>
<organism evidence="2">
    <name type="scientific">marine sediment metagenome</name>
    <dbReference type="NCBI Taxonomy" id="412755"/>
    <lineage>
        <taxon>unclassified sequences</taxon>
        <taxon>metagenomes</taxon>
        <taxon>ecological metagenomes</taxon>
    </lineage>
</organism>
<evidence type="ECO:0000313" key="2">
    <source>
        <dbReference type="EMBL" id="KKL54025.1"/>
    </source>
</evidence>
<dbReference type="EMBL" id="LAZR01031344">
    <property type="protein sequence ID" value="KKL54025.1"/>
    <property type="molecule type" value="Genomic_DNA"/>
</dbReference>
<name>A0A0F9F9T9_9ZZZZ</name>